<dbReference type="RefSeq" id="WP_147140456.1">
    <property type="nucleotide sequence ID" value="NZ_BAABIJ010000002.1"/>
</dbReference>
<gene>
    <name evidence="2" type="ORF">LX16_3715</name>
</gene>
<dbReference type="PANTHER" id="PTHR30157">
    <property type="entry name" value="FERRIC REDUCTASE, NADPH-DEPENDENT"/>
    <property type="match status" value="1"/>
</dbReference>
<dbReference type="SUPFAM" id="SSF63380">
    <property type="entry name" value="Riboflavin synthase domain-like"/>
    <property type="match status" value="1"/>
</dbReference>
<dbReference type="InterPro" id="IPR039261">
    <property type="entry name" value="FNR_nucleotide-bd"/>
</dbReference>
<sequence length="278" mass="31169">MSEKPARKARGVVELRVLRTEWRTPHMVRLVLGGVGVAAFQANDFTDQYVKLLFAPEGVTYPEPFDLEAIQADRPRTEWPVKRTYTVRQFQPHLGELTIDVVCHGDRGVAGPWAARAVPGDVVRLLGPGGAYAPRPEADWHVMIGDESALPAIAASLERVPMDVPVQVLLQVSDPDEEQKLESPGDVSVTWLFRDRAATADPRDEWMRAVRAMSFPDGNGQFFVHGEAETVMKRIRPYLLNECGVPRDRLSISGYWRHGDTDEAFRAWKSRENALAMN</sequence>
<evidence type="ECO:0000313" key="3">
    <source>
        <dbReference type="Proteomes" id="UP000321617"/>
    </source>
</evidence>
<comment type="caution">
    <text evidence="2">The sequence shown here is derived from an EMBL/GenBank/DDBJ whole genome shotgun (WGS) entry which is preliminary data.</text>
</comment>
<dbReference type="CDD" id="cd06193">
    <property type="entry name" value="siderophore_interacting"/>
    <property type="match status" value="1"/>
</dbReference>
<protein>
    <submittedName>
        <fullName evidence="2">NADPH-dependent ferric siderophore reductase</fullName>
    </submittedName>
</protein>
<organism evidence="2 3">
    <name type="scientific">Stackebrandtia albiflava</name>
    <dbReference type="NCBI Taxonomy" id="406432"/>
    <lineage>
        <taxon>Bacteria</taxon>
        <taxon>Bacillati</taxon>
        <taxon>Actinomycetota</taxon>
        <taxon>Actinomycetes</taxon>
        <taxon>Glycomycetales</taxon>
        <taxon>Glycomycetaceae</taxon>
        <taxon>Stackebrandtia</taxon>
    </lineage>
</organism>
<dbReference type="Gene3D" id="3.40.50.80">
    <property type="entry name" value="Nucleotide-binding domain of ferredoxin-NADP reductase (FNR) module"/>
    <property type="match status" value="1"/>
</dbReference>
<dbReference type="AlphaFoldDB" id="A0A562V550"/>
<evidence type="ECO:0000313" key="2">
    <source>
        <dbReference type="EMBL" id="TWJ12948.1"/>
    </source>
</evidence>
<dbReference type="InterPro" id="IPR007037">
    <property type="entry name" value="SIP_rossman_dom"/>
</dbReference>
<reference evidence="2 3" key="1">
    <citation type="journal article" date="2013" name="Stand. Genomic Sci.">
        <title>Genomic Encyclopedia of Type Strains, Phase I: The one thousand microbial genomes (KMG-I) project.</title>
        <authorList>
            <person name="Kyrpides N.C."/>
            <person name="Woyke T."/>
            <person name="Eisen J.A."/>
            <person name="Garrity G."/>
            <person name="Lilburn T.G."/>
            <person name="Beck B.J."/>
            <person name="Whitman W.B."/>
            <person name="Hugenholtz P."/>
            <person name="Klenk H.P."/>
        </authorList>
    </citation>
    <scope>NUCLEOTIDE SEQUENCE [LARGE SCALE GENOMIC DNA]</scope>
    <source>
        <strain evidence="2 3">DSM 45044</strain>
    </source>
</reference>
<dbReference type="OrthoDB" id="9814826at2"/>
<dbReference type="FunFam" id="2.40.30.10:FF:000131">
    <property type="entry name" value="NADPH-dependent ferric siderophore reductase"/>
    <property type="match status" value="1"/>
</dbReference>
<dbReference type="Gene3D" id="2.40.30.10">
    <property type="entry name" value="Translation factors"/>
    <property type="match status" value="1"/>
</dbReference>
<dbReference type="InterPro" id="IPR039374">
    <property type="entry name" value="SIP_fam"/>
</dbReference>
<proteinExistence type="predicted"/>
<dbReference type="Pfam" id="PF04954">
    <property type="entry name" value="SIP"/>
    <property type="match status" value="1"/>
</dbReference>
<dbReference type="Proteomes" id="UP000321617">
    <property type="component" value="Unassembled WGS sequence"/>
</dbReference>
<name>A0A562V550_9ACTN</name>
<dbReference type="InterPro" id="IPR017927">
    <property type="entry name" value="FAD-bd_FR_type"/>
</dbReference>
<dbReference type="InterPro" id="IPR017938">
    <property type="entry name" value="Riboflavin_synthase-like_b-brl"/>
</dbReference>
<dbReference type="EMBL" id="VLLL01000006">
    <property type="protein sequence ID" value="TWJ12948.1"/>
    <property type="molecule type" value="Genomic_DNA"/>
</dbReference>
<dbReference type="PROSITE" id="PS51384">
    <property type="entry name" value="FAD_FR"/>
    <property type="match status" value="1"/>
</dbReference>
<evidence type="ECO:0000259" key="1">
    <source>
        <dbReference type="PROSITE" id="PS51384"/>
    </source>
</evidence>
<dbReference type="GO" id="GO:0016491">
    <property type="term" value="F:oxidoreductase activity"/>
    <property type="evidence" value="ECO:0007669"/>
    <property type="project" value="InterPro"/>
</dbReference>
<keyword evidence="3" id="KW-1185">Reference proteome</keyword>
<dbReference type="InterPro" id="IPR013113">
    <property type="entry name" value="SIP_FAD-bd"/>
</dbReference>
<feature type="domain" description="FAD-binding FR-type" evidence="1">
    <location>
        <begin position="10"/>
        <end position="135"/>
    </location>
</feature>
<dbReference type="PANTHER" id="PTHR30157:SF0">
    <property type="entry name" value="NADPH-DEPENDENT FERRIC-CHELATE REDUCTASE"/>
    <property type="match status" value="1"/>
</dbReference>
<dbReference type="Pfam" id="PF08021">
    <property type="entry name" value="FAD_binding_9"/>
    <property type="match status" value="1"/>
</dbReference>
<accession>A0A562V550</accession>